<dbReference type="EMBL" id="JAENJH010000007">
    <property type="protein sequence ID" value="MBK1787642.1"/>
    <property type="molecule type" value="Genomic_DNA"/>
</dbReference>
<keyword evidence="1" id="KW-0472">Membrane</keyword>
<keyword evidence="3" id="KW-1185">Reference proteome</keyword>
<dbReference type="Proteomes" id="UP000635245">
    <property type="component" value="Unassembled WGS sequence"/>
</dbReference>
<sequence length="212" mass="21873">MIGSPVLAWLLTALFAATTAWCLRVLPSLGAWARVDAGWHALMGAAMIAMIWHWGMAIPLAPQVVLFALGCLWFLSRTAAGHSHSGGHTAPRGAGAHHAMMMAAMAWMVATMPELMAGSDPDSGGGHHHALGDAVSLSQSPASSPTALIAGHVALGLGFVALCLPWLARAFALGRHLPDPRSPAPGREVADCACHGAMSFGMGVMFLAMLAG</sequence>
<accession>A0A934QSW3</accession>
<evidence type="ECO:0000256" key="1">
    <source>
        <dbReference type="SAM" id="Phobius"/>
    </source>
</evidence>
<evidence type="ECO:0000313" key="2">
    <source>
        <dbReference type="EMBL" id="MBK1787642.1"/>
    </source>
</evidence>
<dbReference type="RefSeq" id="WP_200322486.1">
    <property type="nucleotide sequence ID" value="NZ_JAENJH010000007.1"/>
</dbReference>
<organism evidence="2 3">
    <name type="scientific">Prauserella cavernicola</name>
    <dbReference type="NCBI Taxonomy" id="2800127"/>
    <lineage>
        <taxon>Bacteria</taxon>
        <taxon>Bacillati</taxon>
        <taxon>Actinomycetota</taxon>
        <taxon>Actinomycetes</taxon>
        <taxon>Pseudonocardiales</taxon>
        <taxon>Pseudonocardiaceae</taxon>
        <taxon>Prauserella</taxon>
    </lineage>
</organism>
<keyword evidence="1" id="KW-0812">Transmembrane</keyword>
<name>A0A934QSW3_9PSEU</name>
<protein>
    <submittedName>
        <fullName evidence="2">DUF5134 domain-containing protein</fullName>
    </submittedName>
</protein>
<feature type="transmembrane region" description="Helical" evidence="1">
    <location>
        <begin position="147"/>
        <end position="168"/>
    </location>
</feature>
<feature type="transmembrane region" description="Helical" evidence="1">
    <location>
        <begin position="46"/>
        <end position="75"/>
    </location>
</feature>
<dbReference type="InterPro" id="IPR033458">
    <property type="entry name" value="DUF5134"/>
</dbReference>
<reference evidence="2" key="1">
    <citation type="submission" date="2020-12" db="EMBL/GenBank/DDBJ databases">
        <title>Prauserella sp. ASG 168, a novel actinomycete isolated from cave rock.</title>
        <authorList>
            <person name="Suriyachadkun C."/>
        </authorList>
    </citation>
    <scope>NUCLEOTIDE SEQUENCE</scope>
    <source>
        <strain evidence="2">ASG 168</strain>
    </source>
</reference>
<feature type="transmembrane region" description="Helical" evidence="1">
    <location>
        <begin position="96"/>
        <end position="113"/>
    </location>
</feature>
<gene>
    <name evidence="2" type="ORF">JHE00_25225</name>
</gene>
<proteinExistence type="predicted"/>
<evidence type="ECO:0000313" key="3">
    <source>
        <dbReference type="Proteomes" id="UP000635245"/>
    </source>
</evidence>
<dbReference type="AlphaFoldDB" id="A0A934QSW3"/>
<feature type="transmembrane region" description="Helical" evidence="1">
    <location>
        <begin position="189"/>
        <end position="211"/>
    </location>
</feature>
<keyword evidence="1" id="KW-1133">Transmembrane helix</keyword>
<dbReference type="Pfam" id="PF17197">
    <property type="entry name" value="DUF5134"/>
    <property type="match status" value="1"/>
</dbReference>
<comment type="caution">
    <text evidence="2">The sequence shown here is derived from an EMBL/GenBank/DDBJ whole genome shotgun (WGS) entry which is preliminary data.</text>
</comment>